<dbReference type="RefSeq" id="WP_108726142.1">
    <property type="nucleotide sequence ID" value="NZ_CP029004.1"/>
</dbReference>
<evidence type="ECO:0000313" key="2">
    <source>
        <dbReference type="EMBL" id="AZR07442.1"/>
    </source>
</evidence>
<proteinExistence type="predicted"/>
<dbReference type="AlphaFoldDB" id="A0A3Q9GGI4"/>
<name>A0A3Q9GGI4_9ACTO</name>
<organism evidence="2 3">
    <name type="scientific">Trueperella pyogenes</name>
    <dbReference type="NCBI Taxonomy" id="1661"/>
    <lineage>
        <taxon>Bacteria</taxon>
        <taxon>Bacillati</taxon>
        <taxon>Actinomycetota</taxon>
        <taxon>Actinomycetes</taxon>
        <taxon>Actinomycetales</taxon>
        <taxon>Actinomycetaceae</taxon>
        <taxon>Trueperella</taxon>
    </lineage>
</organism>
<dbReference type="Pfam" id="PF00586">
    <property type="entry name" value="AIRS"/>
    <property type="match status" value="1"/>
</dbReference>
<dbReference type="EMBL" id="CP033905">
    <property type="protein sequence ID" value="AZR07442.1"/>
    <property type="molecule type" value="Genomic_DNA"/>
</dbReference>
<accession>A0A3Q9GGI4</accession>
<dbReference type="Proteomes" id="UP000275951">
    <property type="component" value="Chromosome"/>
</dbReference>
<dbReference type="InterPro" id="IPR016188">
    <property type="entry name" value="PurM-like_N"/>
</dbReference>
<evidence type="ECO:0000259" key="1">
    <source>
        <dbReference type="Pfam" id="PF00586"/>
    </source>
</evidence>
<feature type="domain" description="PurM-like N-terminal" evidence="1">
    <location>
        <begin position="17"/>
        <end position="119"/>
    </location>
</feature>
<protein>
    <submittedName>
        <fullName evidence="2">Transcriptional regulator</fullName>
    </submittedName>
</protein>
<gene>
    <name evidence="2" type="ORF">EBQ10_09205</name>
</gene>
<sequence length="252" mass="26687">MTAKSRVRSMRDLLVFESDRKLVLACDSVGGIGARPGDTFAAGEKDTAYFAARVPLLEVLCAGAQPLMLVDTLCQDIDSAATVIEEFRAIAAEAGINAEGVTGSTEDNVETSVTGIGVVVIGEIMEELLSGGANSGDLIVCVGWPRSAPADRLYKEHPDVVPISAIRTLLRSGLLTDALPVGSKGLEWEVEQLSQSAGLSAIWIDNQPIPVRKSGGPSSCVLLSFAPENEKELHLMIDSSIPWTRVATLEAR</sequence>
<reference evidence="2 3" key="1">
    <citation type="submission" date="2018-11" db="EMBL/GenBank/DDBJ databases">
        <title>Multidrug-resistant genes are associated with an 42-kb island TGI1 carrying a complex class 1 integron in a Trueperella pyogenes.</title>
        <authorList>
            <person name="Dong W."/>
        </authorList>
    </citation>
    <scope>NUCLEOTIDE SEQUENCE [LARGE SCALE GENOMIC DNA]</scope>
    <source>
        <strain evidence="2 3">TP4</strain>
    </source>
</reference>
<evidence type="ECO:0000313" key="3">
    <source>
        <dbReference type="Proteomes" id="UP000275951"/>
    </source>
</evidence>